<keyword evidence="2" id="KW-1185">Reference proteome</keyword>
<accession>A0A4V3HV75</accession>
<comment type="caution">
    <text evidence="1">The sequence shown here is derived from an EMBL/GenBank/DDBJ whole genome shotgun (WGS) entry which is preliminary data.</text>
</comment>
<evidence type="ECO:0000313" key="2">
    <source>
        <dbReference type="Proteomes" id="UP000295165"/>
    </source>
</evidence>
<name>A0A4V3HV75_9MYCO</name>
<gene>
    <name evidence="1" type="primary">fbpA_1</name>
    <name evidence="1" type="ORF">CCUG63697_02639</name>
</gene>
<sequence length="116" mass="12426">MGPDSDPARTRKDPNLNIDQLIANNTRLWIYCGSGDATDLVQGRCGLKVISAGVIEGRAIVSDKKFAEAYGSAGGTNAYFDFPAGDIHNRTYRGNQLRAMKTDAVGYLNKLSSALG</sequence>
<reference evidence="1 2" key="1">
    <citation type="journal article" date="2019" name="Sci. Rep.">
        <title>Extended insight into the Mycobacterium chelonae-abscessus complex through whole genome sequencing of Mycobacterium salmoniphilum outbreak and Mycobacterium salmoniphilum-like strains.</title>
        <authorList>
            <person name="Behra P.R.K."/>
            <person name="Das S."/>
            <person name="Pettersson B.M.F."/>
            <person name="Shirreff L."/>
            <person name="DuCote T."/>
            <person name="Jacobsson K.G."/>
            <person name="Ennis D.G."/>
            <person name="Kirsebom L.A."/>
        </authorList>
    </citation>
    <scope>NUCLEOTIDE SEQUENCE [LARGE SCALE GENOMIC DNA]</scope>
    <source>
        <strain evidence="1 2">CCUG 63697</strain>
    </source>
</reference>
<dbReference type="Gene3D" id="3.40.50.1820">
    <property type="entry name" value="alpha/beta hydrolase"/>
    <property type="match status" value="1"/>
</dbReference>
<dbReference type="InterPro" id="IPR029058">
    <property type="entry name" value="AB_hydrolase_fold"/>
</dbReference>
<organism evidence="1 2">
    <name type="scientific">Mycobacteroides franklinii</name>
    <dbReference type="NCBI Taxonomy" id="948102"/>
    <lineage>
        <taxon>Bacteria</taxon>
        <taxon>Bacillati</taxon>
        <taxon>Actinomycetota</taxon>
        <taxon>Actinomycetes</taxon>
        <taxon>Mycobacteriales</taxon>
        <taxon>Mycobacteriaceae</taxon>
        <taxon>Mycobacteroides</taxon>
    </lineage>
</organism>
<proteinExistence type="predicted"/>
<keyword evidence="1" id="KW-0808">Transferase</keyword>
<dbReference type="GO" id="GO:0050348">
    <property type="term" value="F:trehalose O-mycolyltransferase activity"/>
    <property type="evidence" value="ECO:0007669"/>
    <property type="project" value="UniProtKB-EC"/>
</dbReference>
<protein>
    <submittedName>
        <fullName evidence="1">Diacylglycerol acyltransferase/mycolyltransferase Ag85A</fullName>
        <ecNumber evidence="1">2.3.1.122</ecNumber>
    </submittedName>
</protein>
<dbReference type="AlphaFoldDB" id="A0A4V3HV75"/>
<dbReference type="EC" id="2.3.1.122" evidence="1"/>
<evidence type="ECO:0000313" key="1">
    <source>
        <dbReference type="EMBL" id="TDZ51123.1"/>
    </source>
</evidence>
<dbReference type="Proteomes" id="UP000295165">
    <property type="component" value="Unassembled WGS sequence"/>
</dbReference>
<dbReference type="EMBL" id="PECC01000027">
    <property type="protein sequence ID" value="TDZ51123.1"/>
    <property type="molecule type" value="Genomic_DNA"/>
</dbReference>
<keyword evidence="1" id="KW-0012">Acyltransferase</keyword>